<evidence type="ECO:0000313" key="2">
    <source>
        <dbReference type="Proteomes" id="UP001207654"/>
    </source>
</evidence>
<proteinExistence type="predicted"/>
<dbReference type="RefSeq" id="WP_267539048.1">
    <property type="nucleotide sequence ID" value="NZ_JAPNKA010000001.1"/>
</dbReference>
<gene>
    <name evidence="1" type="ORF">OV287_38595</name>
</gene>
<comment type="caution">
    <text evidence="1">The sequence shown here is derived from an EMBL/GenBank/DDBJ whole genome shotgun (WGS) entry which is preliminary data.</text>
</comment>
<protein>
    <submittedName>
        <fullName evidence="1">Uncharacterized protein</fullName>
    </submittedName>
</protein>
<sequence length="57" mass="6331">MRAAHRQREHLGKGLLGRLEAELLQARAHVVNVEVSVDACRDGGRGVPEDAMYHRQA</sequence>
<keyword evidence="2" id="KW-1185">Reference proteome</keyword>
<organism evidence="1 2">
    <name type="scientific">Archangium lansingense</name>
    <dbReference type="NCBI Taxonomy" id="2995310"/>
    <lineage>
        <taxon>Bacteria</taxon>
        <taxon>Pseudomonadati</taxon>
        <taxon>Myxococcota</taxon>
        <taxon>Myxococcia</taxon>
        <taxon>Myxococcales</taxon>
        <taxon>Cystobacterineae</taxon>
        <taxon>Archangiaceae</taxon>
        <taxon>Archangium</taxon>
    </lineage>
</organism>
<accession>A0ABT4AHK6</accession>
<evidence type="ECO:0000313" key="1">
    <source>
        <dbReference type="EMBL" id="MCY1080379.1"/>
    </source>
</evidence>
<name>A0ABT4AHK6_9BACT</name>
<dbReference type="Proteomes" id="UP001207654">
    <property type="component" value="Unassembled WGS sequence"/>
</dbReference>
<dbReference type="EMBL" id="JAPNKA010000001">
    <property type="protein sequence ID" value="MCY1080379.1"/>
    <property type="molecule type" value="Genomic_DNA"/>
</dbReference>
<reference evidence="1 2" key="1">
    <citation type="submission" date="2022-11" db="EMBL/GenBank/DDBJ databases">
        <title>Minimal conservation of predation-associated metabolite biosynthetic gene clusters underscores biosynthetic potential of Myxococcota including descriptions for ten novel species: Archangium lansinium sp. nov., Myxococcus landrumus sp. nov., Nannocystis bai.</title>
        <authorList>
            <person name="Ahearne A."/>
            <person name="Stevens C."/>
            <person name="Phillips K."/>
        </authorList>
    </citation>
    <scope>NUCLEOTIDE SEQUENCE [LARGE SCALE GENOMIC DNA]</scope>
    <source>
        <strain evidence="1 2">MIWBW</strain>
    </source>
</reference>